<evidence type="ECO:0000313" key="2">
    <source>
        <dbReference type="EMBL" id="PIR77240.1"/>
    </source>
</evidence>
<dbReference type="GO" id="GO:0043565">
    <property type="term" value="F:sequence-specific DNA binding"/>
    <property type="evidence" value="ECO:0007669"/>
    <property type="project" value="InterPro"/>
</dbReference>
<accession>A0A2M6P1E4</accession>
<dbReference type="PANTHER" id="PTHR10741">
    <property type="entry name" value="TRANSLIN AND TRANSLIN ASSOCIATED PROTEIN X"/>
    <property type="match status" value="1"/>
</dbReference>
<gene>
    <name evidence="2" type="ORF">COU30_03510</name>
</gene>
<reference evidence="3" key="1">
    <citation type="submission" date="2017-09" db="EMBL/GenBank/DDBJ databases">
        <title>Depth-based differentiation of microbial function through sediment-hosted aquifers and enrichment of novel symbionts in the deep terrestrial subsurface.</title>
        <authorList>
            <person name="Probst A.J."/>
            <person name="Ladd B."/>
            <person name="Jarett J.K."/>
            <person name="Geller-Mcgrath D.E."/>
            <person name="Sieber C.M.K."/>
            <person name="Emerson J.B."/>
            <person name="Anantharaman K."/>
            <person name="Thomas B.C."/>
            <person name="Malmstrom R."/>
            <person name="Stieglmeier M."/>
            <person name="Klingl A."/>
            <person name="Woyke T."/>
            <person name="Ryan C.M."/>
            <person name="Banfield J.F."/>
        </authorList>
    </citation>
    <scope>NUCLEOTIDE SEQUENCE [LARGE SCALE GENOMIC DNA]</scope>
</reference>
<dbReference type="EMBL" id="PFBW01000152">
    <property type="protein sequence ID" value="PIR77240.1"/>
    <property type="molecule type" value="Genomic_DNA"/>
</dbReference>
<dbReference type="InterPro" id="IPR036081">
    <property type="entry name" value="Translin_sf"/>
</dbReference>
<dbReference type="Proteomes" id="UP000228528">
    <property type="component" value="Unassembled WGS sequence"/>
</dbReference>
<evidence type="ECO:0008006" key="4">
    <source>
        <dbReference type="Google" id="ProtNLM"/>
    </source>
</evidence>
<dbReference type="Gene3D" id="1.20.58.2140">
    <property type="match status" value="1"/>
</dbReference>
<dbReference type="CDD" id="cd14820">
    <property type="entry name" value="TRAX"/>
    <property type="match status" value="1"/>
</dbReference>
<organism evidence="2 3">
    <name type="scientific">Candidatus Magasanikbacteria bacterium CG10_big_fil_rev_8_21_14_0_10_38_6</name>
    <dbReference type="NCBI Taxonomy" id="1974647"/>
    <lineage>
        <taxon>Bacteria</taxon>
        <taxon>Candidatus Magasanikiibacteriota</taxon>
    </lineage>
</organism>
<comment type="caution">
    <text evidence="2">The sequence shown here is derived from an EMBL/GenBank/DDBJ whole genome shotgun (WGS) entry which is preliminary data.</text>
</comment>
<sequence>MTLQVTYLRGIKKELLDYAEKRRAVIKLADDALHISKRAIFAVHRDDMKEAKEKLAAAEALLKQIAKKYVKLSEEGSVKAAQEEYVEATLFYQFLTTKKIGKIMGMTISSKVYIAGLCDVPGELYRYAIKAATARDRESVTACARMAQDIVGELTEFNLTSYLRNKFDQAKAAVQKIEHVVYELSLKD</sequence>
<evidence type="ECO:0000256" key="1">
    <source>
        <dbReference type="SAM" id="Coils"/>
    </source>
</evidence>
<protein>
    <recommendedName>
        <fullName evidence="4">Haloacid dehalogenase</fullName>
    </recommendedName>
</protein>
<dbReference type="InterPro" id="IPR002848">
    <property type="entry name" value="Translin_fam"/>
</dbReference>
<evidence type="ECO:0000313" key="3">
    <source>
        <dbReference type="Proteomes" id="UP000228528"/>
    </source>
</evidence>
<proteinExistence type="predicted"/>
<dbReference type="SUPFAM" id="SSF74784">
    <property type="entry name" value="Translin"/>
    <property type="match status" value="1"/>
</dbReference>
<name>A0A2M6P1E4_9BACT</name>
<feature type="coiled-coil region" evidence="1">
    <location>
        <begin position="41"/>
        <end position="75"/>
    </location>
</feature>
<keyword evidence="1" id="KW-0175">Coiled coil</keyword>
<dbReference type="AlphaFoldDB" id="A0A2M6P1E4"/>
<dbReference type="Pfam" id="PF01997">
    <property type="entry name" value="Translin"/>
    <property type="match status" value="1"/>
</dbReference>